<dbReference type="STRING" id="23.BEL05_15620"/>
<dbReference type="AlphaFoldDB" id="A0A1E5ITR3"/>
<dbReference type="RefSeq" id="WP_069671230.1">
    <property type="nucleotide sequence ID" value="NZ_MCBT01000033.1"/>
</dbReference>
<reference evidence="1 2" key="1">
    <citation type="submission" date="2016-07" db="EMBL/GenBank/DDBJ databases">
        <title>Whole-genome of two Shewanella species isolated from a digestive organ of sea cucumber Apostichopus japonicus Selenka 1867.</title>
        <authorList>
            <person name="Hong H.-H."/>
            <person name="Choi H."/>
            <person name="Cheon S."/>
            <person name="Oh J.-S."/>
            <person name="Lee H.-G."/>
            <person name="Park C."/>
        </authorList>
    </citation>
    <scope>NUCLEOTIDE SEQUENCE [LARGE SCALE GENOMIC DNA]</scope>
    <source>
        <strain evidence="1 2">CSB03KR</strain>
    </source>
</reference>
<organism evidence="1 2">
    <name type="scientific">Shewanella colwelliana</name>
    <name type="common">Alteromonas colwelliana</name>
    <dbReference type="NCBI Taxonomy" id="23"/>
    <lineage>
        <taxon>Bacteria</taxon>
        <taxon>Pseudomonadati</taxon>
        <taxon>Pseudomonadota</taxon>
        <taxon>Gammaproteobacteria</taxon>
        <taxon>Alteromonadales</taxon>
        <taxon>Shewanellaceae</taxon>
        <taxon>Shewanella</taxon>
    </lineage>
</organism>
<comment type="caution">
    <text evidence="1">The sequence shown here is derived from an EMBL/GenBank/DDBJ whole genome shotgun (WGS) entry which is preliminary data.</text>
</comment>
<sequence>MSLPEKDKQARINDISKMLLPEMVPDQLRLLGLSEADIGLGDLAQTRAQSAAGIELVKLLNKRAQTIKERQSALYASRSTSKHPSQLELVLDNIEIFMQQASTLTALLSSQPTNEPIFALVDRLIETSIQIGYSAGSNDSLALTDRYTNSGYKTSVTKPQSGGRAKAKAIDPMKALVCDMACHVYNHQELLSASKDMLAEAIHTRLSGFSNIGTNENIPMLKKFAHGCPEHESIKRWIKVIKKNKSLPKPPKPSLDRLVEELKATYKNKAIKKSLNI</sequence>
<name>A0A1E5ITR3_SHECO</name>
<dbReference type="EMBL" id="MCBT01000033">
    <property type="protein sequence ID" value="OEG73876.1"/>
    <property type="molecule type" value="Genomic_DNA"/>
</dbReference>
<proteinExistence type="predicted"/>
<dbReference type="OrthoDB" id="6272764at2"/>
<evidence type="ECO:0000313" key="1">
    <source>
        <dbReference type="EMBL" id="OEG73876.1"/>
    </source>
</evidence>
<gene>
    <name evidence="1" type="ORF">BEL05_15620</name>
</gene>
<dbReference type="Proteomes" id="UP000095230">
    <property type="component" value="Unassembled WGS sequence"/>
</dbReference>
<protein>
    <submittedName>
        <fullName evidence="1">Uncharacterized protein</fullName>
    </submittedName>
</protein>
<evidence type="ECO:0000313" key="2">
    <source>
        <dbReference type="Proteomes" id="UP000095230"/>
    </source>
</evidence>
<accession>A0A1E5ITR3</accession>